<reference evidence="11 12" key="1">
    <citation type="submission" date="2019-07" db="EMBL/GenBank/DDBJ databases">
        <title>Genomics analysis of Aphanomyces spp. identifies a new class of oomycete effector associated with host adaptation.</title>
        <authorList>
            <person name="Gaulin E."/>
        </authorList>
    </citation>
    <scope>NUCLEOTIDE SEQUENCE [LARGE SCALE GENOMIC DNA]</scope>
    <source>
        <strain evidence="11 12">ATCC 201684</strain>
    </source>
</reference>
<feature type="transmembrane region" description="Helical" evidence="10">
    <location>
        <begin position="201"/>
        <end position="223"/>
    </location>
</feature>
<evidence type="ECO:0000256" key="8">
    <source>
        <dbReference type="ARBA" id="ARBA00023136"/>
    </source>
</evidence>
<dbReference type="GO" id="GO:0005886">
    <property type="term" value="C:plasma membrane"/>
    <property type="evidence" value="ECO:0007669"/>
    <property type="project" value="UniProtKB-SubCell"/>
</dbReference>
<evidence type="ECO:0000256" key="4">
    <source>
        <dbReference type="ARBA" id="ARBA00022448"/>
    </source>
</evidence>
<evidence type="ECO:0000256" key="3">
    <source>
        <dbReference type="ARBA" id="ARBA00006366"/>
    </source>
</evidence>
<keyword evidence="7 10" id="KW-1133">Transmembrane helix</keyword>
<feature type="transmembrane region" description="Helical" evidence="10">
    <location>
        <begin position="287"/>
        <end position="310"/>
    </location>
</feature>
<name>A0A6G0WAQ7_9STRA</name>
<feature type="transmembrane region" description="Helical" evidence="10">
    <location>
        <begin position="75"/>
        <end position="96"/>
    </location>
</feature>
<evidence type="ECO:0000256" key="1">
    <source>
        <dbReference type="ARBA" id="ARBA00000215"/>
    </source>
</evidence>
<evidence type="ECO:0000256" key="7">
    <source>
        <dbReference type="ARBA" id="ARBA00022989"/>
    </source>
</evidence>
<dbReference type="AlphaFoldDB" id="A0A6G0WAQ7"/>
<feature type="region of interest" description="Disordered" evidence="9">
    <location>
        <begin position="254"/>
        <end position="275"/>
    </location>
</feature>
<keyword evidence="12" id="KW-1185">Reference proteome</keyword>
<protein>
    <submittedName>
        <fullName evidence="11">Uncharacterized protein</fullName>
    </submittedName>
</protein>
<dbReference type="SUPFAM" id="SSF103473">
    <property type="entry name" value="MFS general substrate transporter"/>
    <property type="match status" value="1"/>
</dbReference>
<comment type="catalytic activity">
    <reaction evidence="1">
        <text>riboflavin(in) = riboflavin(out)</text>
        <dbReference type="Rhea" id="RHEA:35015"/>
        <dbReference type="ChEBI" id="CHEBI:57986"/>
    </reaction>
</comment>
<evidence type="ECO:0000256" key="2">
    <source>
        <dbReference type="ARBA" id="ARBA00004651"/>
    </source>
</evidence>
<feature type="transmembrane region" description="Helical" evidence="10">
    <location>
        <begin position="35"/>
        <end position="55"/>
    </location>
</feature>
<dbReference type="PANTHER" id="PTHR12929:SF21">
    <property type="match status" value="1"/>
</dbReference>
<comment type="caution">
    <text evidence="11">The sequence shown here is derived from an EMBL/GenBank/DDBJ whole genome shotgun (WGS) entry which is preliminary data.</text>
</comment>
<evidence type="ECO:0000256" key="9">
    <source>
        <dbReference type="SAM" id="MobiDB-lite"/>
    </source>
</evidence>
<feature type="transmembrane region" description="Helical" evidence="10">
    <location>
        <begin position="385"/>
        <end position="406"/>
    </location>
</feature>
<dbReference type="InterPro" id="IPR009357">
    <property type="entry name" value="Riboflavin_transptr"/>
</dbReference>
<dbReference type="Pfam" id="PF06237">
    <property type="entry name" value="SLC52_ribofla_tr"/>
    <property type="match status" value="1"/>
</dbReference>
<dbReference type="InterPro" id="IPR036259">
    <property type="entry name" value="MFS_trans_sf"/>
</dbReference>
<feature type="transmembrane region" description="Helical" evidence="10">
    <location>
        <begin position="139"/>
        <end position="160"/>
    </location>
</feature>
<dbReference type="GO" id="GO:0032217">
    <property type="term" value="F:riboflavin transmembrane transporter activity"/>
    <property type="evidence" value="ECO:0007669"/>
    <property type="project" value="InterPro"/>
</dbReference>
<sequence length="456" mass="50204">MSTTVYTDTIEIHVKQFNVQATAKATPSPPVNRPWNVAIVYAAFIVFGLGSWIMTNCVFVETAALFQHVPERAAISAYLIVALQAANLFPTLYMIFNSEQQWFSIRSAIWVLLGLGVATCVLLALFWDRTTYFWGHEHSTGLVFFGGAVSATTTVVYYPFVSSFPPVFTSALSTGEGLSGVVAGVLGIIQDPGSNAMNISVSGFFLCAASVFAIAMVAFSFLVHSPIALEMQHSRYNEDPGDYDCKFTPPIQPSRTKSSENMPLMNRPGPHHFASSRSRRDYVLRKLWKPLVCQVLLCAMSFGVIPSIMPFLGNKYQDSAQVLKWSSVLSMACDPLARFLTSFYRWYNVPVLATATMLLGITMTLSATSADPIFSTLPYGGIAPVAANCIFVFLFAYSQTMVYLTLKREVRFNESYAKTAYQWSGFLAQIGALLGTVIIFPLVSFTTLFQDGFGET</sequence>
<dbReference type="Proteomes" id="UP000481153">
    <property type="component" value="Unassembled WGS sequence"/>
</dbReference>
<feature type="transmembrane region" description="Helical" evidence="10">
    <location>
        <begin position="347"/>
        <end position="365"/>
    </location>
</feature>
<organism evidence="11 12">
    <name type="scientific">Aphanomyces euteiches</name>
    <dbReference type="NCBI Taxonomy" id="100861"/>
    <lineage>
        <taxon>Eukaryota</taxon>
        <taxon>Sar</taxon>
        <taxon>Stramenopiles</taxon>
        <taxon>Oomycota</taxon>
        <taxon>Saprolegniomycetes</taxon>
        <taxon>Saprolegniales</taxon>
        <taxon>Verrucalvaceae</taxon>
        <taxon>Aphanomyces</taxon>
    </lineage>
</organism>
<feature type="transmembrane region" description="Helical" evidence="10">
    <location>
        <begin position="167"/>
        <end position="189"/>
    </location>
</feature>
<evidence type="ECO:0000313" key="11">
    <source>
        <dbReference type="EMBL" id="KAF0724312.1"/>
    </source>
</evidence>
<keyword evidence="4" id="KW-0813">Transport</keyword>
<feature type="transmembrane region" description="Helical" evidence="10">
    <location>
        <begin position="426"/>
        <end position="449"/>
    </location>
</feature>
<evidence type="ECO:0000313" key="12">
    <source>
        <dbReference type="Proteomes" id="UP000481153"/>
    </source>
</evidence>
<dbReference type="PANTHER" id="PTHR12929">
    <property type="entry name" value="SOLUTE CARRIER FAMILY 52"/>
    <property type="match status" value="1"/>
</dbReference>
<dbReference type="VEuPathDB" id="FungiDB:AeMF1_021489"/>
<feature type="transmembrane region" description="Helical" evidence="10">
    <location>
        <begin position="108"/>
        <end position="127"/>
    </location>
</feature>
<proteinExistence type="inferred from homology"/>
<gene>
    <name evidence="11" type="ORF">Ae201684_016976</name>
</gene>
<evidence type="ECO:0000256" key="6">
    <source>
        <dbReference type="ARBA" id="ARBA00022692"/>
    </source>
</evidence>
<accession>A0A6G0WAQ7</accession>
<dbReference type="EMBL" id="VJMJ01000273">
    <property type="protein sequence ID" value="KAF0724312.1"/>
    <property type="molecule type" value="Genomic_DNA"/>
</dbReference>
<evidence type="ECO:0000256" key="5">
    <source>
        <dbReference type="ARBA" id="ARBA00022475"/>
    </source>
</evidence>
<keyword evidence="5" id="KW-1003">Cell membrane</keyword>
<comment type="subcellular location">
    <subcellularLocation>
        <location evidence="2">Cell membrane</location>
        <topology evidence="2">Multi-pass membrane protein</topology>
    </subcellularLocation>
</comment>
<evidence type="ECO:0000256" key="10">
    <source>
        <dbReference type="SAM" id="Phobius"/>
    </source>
</evidence>
<keyword evidence="6 10" id="KW-0812">Transmembrane</keyword>
<comment type="similarity">
    <text evidence="3">Belongs to the riboflavin transporter family.</text>
</comment>
<keyword evidence="8 10" id="KW-0472">Membrane</keyword>